<name>A0AAU9SM13_THLAR</name>
<keyword evidence="5" id="KW-0057">Aromatic amino acid biosynthesis</keyword>
<keyword evidence="6" id="KW-0413">Isomerase</keyword>
<dbReference type="InterPro" id="IPR002701">
    <property type="entry name" value="CM_II_prokaryot"/>
</dbReference>
<organism evidence="8 9">
    <name type="scientific">Thlaspi arvense</name>
    <name type="common">Field penny-cress</name>
    <dbReference type="NCBI Taxonomy" id="13288"/>
    <lineage>
        <taxon>Eukaryota</taxon>
        <taxon>Viridiplantae</taxon>
        <taxon>Streptophyta</taxon>
        <taxon>Embryophyta</taxon>
        <taxon>Tracheophyta</taxon>
        <taxon>Spermatophyta</taxon>
        <taxon>Magnoliopsida</taxon>
        <taxon>eudicotyledons</taxon>
        <taxon>Gunneridae</taxon>
        <taxon>Pentapetalae</taxon>
        <taxon>rosids</taxon>
        <taxon>malvids</taxon>
        <taxon>Brassicales</taxon>
        <taxon>Brassicaceae</taxon>
        <taxon>Thlaspideae</taxon>
        <taxon>Thlaspi</taxon>
    </lineage>
</organism>
<dbReference type="PANTHER" id="PTHR21145">
    <property type="entry name" value="CHORISMATE MUTASE"/>
    <property type="match status" value="1"/>
</dbReference>
<sequence length="341" mass="39030">MEAKLLKPAFHNSPSINLANHSRPISYFAGKSRFGVAGSLSLRLSAASPIRYSRGLRVDESESLTLDSIRHSLIRQEDSIIFNLLERAQYRYNADTYDEDAFAMEGFQGSLVEFMVRETEQLHAKVDRYKSPDEHPFFPQCLPEPILPPIQYPQVLHHCADSININKKVWNMYFRHLLPRLVKPGDDGNCGSAALCDTMCLQASNLSCIVITTVLSKRDLKLRNFHLALSLQILSKRIHYGKFVAEAKFREDPTAYETAIREQDRTQLLRLLTYETVEEVIKKRVETKARIFGQDITINDPETGADPSFKINPSLVAKLYGERIMPLTKEVQIEYLLRRLD</sequence>
<evidence type="ECO:0000313" key="8">
    <source>
        <dbReference type="EMBL" id="CAH2066342.1"/>
    </source>
</evidence>
<dbReference type="InterPro" id="IPR008238">
    <property type="entry name" value="Chorismate_mutase_AroQ_euk"/>
</dbReference>
<evidence type="ECO:0000256" key="2">
    <source>
        <dbReference type="ARBA" id="ARBA00004817"/>
    </source>
</evidence>
<dbReference type="GO" id="GO:0009073">
    <property type="term" value="P:aromatic amino acid family biosynthetic process"/>
    <property type="evidence" value="ECO:0007669"/>
    <property type="project" value="InterPro"/>
</dbReference>
<comment type="pathway">
    <text evidence="2">Metabolic intermediate biosynthesis; prephenate biosynthesis; prephenate from chorismate: step 1/1.</text>
</comment>
<dbReference type="Gene3D" id="1.10.590.10">
    <property type="entry name" value="Chorismate mutase, AroQ class superfamily, eukaryotic"/>
    <property type="match status" value="2"/>
</dbReference>
<dbReference type="EC" id="5.4.99.5" evidence="3"/>
<evidence type="ECO:0000256" key="1">
    <source>
        <dbReference type="ARBA" id="ARBA00000824"/>
    </source>
</evidence>
<keyword evidence="4" id="KW-0028">Amino-acid biosynthesis</keyword>
<accession>A0AAU9SM13</accession>
<dbReference type="GO" id="GO:0046417">
    <property type="term" value="P:chorismate metabolic process"/>
    <property type="evidence" value="ECO:0007669"/>
    <property type="project" value="InterPro"/>
</dbReference>
<dbReference type="PIRSF" id="PIRSF017318">
    <property type="entry name" value="Chor_mut_AroQ_eu"/>
    <property type="match status" value="1"/>
</dbReference>
<dbReference type="Proteomes" id="UP000836841">
    <property type="component" value="Chromosome 5"/>
</dbReference>
<dbReference type="Pfam" id="PF01817">
    <property type="entry name" value="CM_2"/>
    <property type="match status" value="1"/>
</dbReference>
<comment type="catalytic activity">
    <reaction evidence="1">
        <text>chorismate = prephenate</text>
        <dbReference type="Rhea" id="RHEA:13897"/>
        <dbReference type="ChEBI" id="CHEBI:29748"/>
        <dbReference type="ChEBI" id="CHEBI:29934"/>
        <dbReference type="EC" id="5.4.99.5"/>
    </reaction>
</comment>
<dbReference type="InterPro" id="IPR037039">
    <property type="entry name" value="CM_AroQ_sf_eucaryotic"/>
</dbReference>
<gene>
    <name evidence="8" type="ORF">TAV2_LOCUS17539</name>
</gene>
<dbReference type="PROSITE" id="PS51169">
    <property type="entry name" value="CHORISMATE_MUT_3"/>
    <property type="match status" value="1"/>
</dbReference>
<dbReference type="NCBIfam" id="TIGR01802">
    <property type="entry name" value="CM_pl-yst"/>
    <property type="match status" value="1"/>
</dbReference>
<feature type="domain" description="Chorismate mutase" evidence="7">
    <location>
        <begin position="231"/>
        <end position="332"/>
    </location>
</feature>
<dbReference type="GO" id="GO:0004106">
    <property type="term" value="F:chorismate mutase activity"/>
    <property type="evidence" value="ECO:0007669"/>
    <property type="project" value="UniProtKB-EC"/>
</dbReference>
<dbReference type="AlphaFoldDB" id="A0AAU9SM13"/>
<evidence type="ECO:0000256" key="6">
    <source>
        <dbReference type="ARBA" id="ARBA00023235"/>
    </source>
</evidence>
<dbReference type="SUPFAM" id="SSF48600">
    <property type="entry name" value="Chorismate mutase II"/>
    <property type="match status" value="2"/>
</dbReference>
<dbReference type="EMBL" id="OU466861">
    <property type="protein sequence ID" value="CAH2066342.1"/>
    <property type="molecule type" value="Genomic_DNA"/>
</dbReference>
<proteinExistence type="predicted"/>
<evidence type="ECO:0000256" key="4">
    <source>
        <dbReference type="ARBA" id="ARBA00022605"/>
    </source>
</evidence>
<keyword evidence="9" id="KW-1185">Reference proteome</keyword>
<protein>
    <recommendedName>
        <fullName evidence="3">chorismate mutase</fullName>
        <ecNumber evidence="3">5.4.99.5</ecNumber>
    </recommendedName>
</protein>
<dbReference type="GO" id="GO:0005737">
    <property type="term" value="C:cytoplasm"/>
    <property type="evidence" value="ECO:0007669"/>
    <property type="project" value="TreeGrafter"/>
</dbReference>
<evidence type="ECO:0000256" key="3">
    <source>
        <dbReference type="ARBA" id="ARBA00012404"/>
    </source>
</evidence>
<evidence type="ECO:0000256" key="5">
    <source>
        <dbReference type="ARBA" id="ARBA00023141"/>
    </source>
</evidence>
<evidence type="ECO:0000313" key="9">
    <source>
        <dbReference type="Proteomes" id="UP000836841"/>
    </source>
</evidence>
<reference evidence="8 9" key="1">
    <citation type="submission" date="2022-03" db="EMBL/GenBank/DDBJ databases">
        <authorList>
            <person name="Nunn A."/>
            <person name="Chopra R."/>
            <person name="Nunn A."/>
            <person name="Contreras Garrido A."/>
        </authorList>
    </citation>
    <scope>NUCLEOTIDE SEQUENCE [LARGE SCALE GENOMIC DNA]</scope>
</reference>
<dbReference type="InterPro" id="IPR036263">
    <property type="entry name" value="Chorismate_II_sf"/>
</dbReference>
<dbReference type="PANTHER" id="PTHR21145:SF15">
    <property type="entry name" value="CHORISMATE MUTASE 3, CHLOROPLASTIC"/>
    <property type="match status" value="1"/>
</dbReference>
<evidence type="ECO:0000259" key="7">
    <source>
        <dbReference type="Pfam" id="PF01817"/>
    </source>
</evidence>